<dbReference type="PANTHER" id="PTHR37937">
    <property type="entry name" value="CONJUGATIVE TRANSFER: DNA TRANSPORT"/>
    <property type="match status" value="1"/>
</dbReference>
<name>T0YHA7_9ZZZZ</name>
<dbReference type="InterPro" id="IPR051539">
    <property type="entry name" value="T4SS-coupling_protein"/>
</dbReference>
<comment type="caution">
    <text evidence="8">The sequence shown here is derived from an EMBL/GenBank/DDBJ whole genome shotgun (WGS) entry which is preliminary data.</text>
</comment>
<reference evidence="8" key="2">
    <citation type="journal article" date="2014" name="ISME J.">
        <title>Microbial stratification in low pH oxic and suboxic macroscopic growths along an acid mine drainage.</title>
        <authorList>
            <person name="Mendez-Garcia C."/>
            <person name="Mesa V."/>
            <person name="Sprenger R.R."/>
            <person name="Richter M."/>
            <person name="Diez M.S."/>
            <person name="Solano J."/>
            <person name="Bargiela R."/>
            <person name="Golyshina O.V."/>
            <person name="Manteca A."/>
            <person name="Ramos J.L."/>
            <person name="Gallego J.R."/>
            <person name="Llorente I."/>
            <person name="Martins Dos Santos V.A."/>
            <person name="Jensen O.N."/>
            <person name="Pelaez A.I."/>
            <person name="Sanchez J."/>
            <person name="Ferrer M."/>
        </authorList>
    </citation>
    <scope>NUCLEOTIDE SEQUENCE</scope>
</reference>
<evidence type="ECO:0000256" key="6">
    <source>
        <dbReference type="SAM" id="Phobius"/>
    </source>
</evidence>
<organism evidence="8">
    <name type="scientific">mine drainage metagenome</name>
    <dbReference type="NCBI Taxonomy" id="410659"/>
    <lineage>
        <taxon>unclassified sequences</taxon>
        <taxon>metagenomes</taxon>
        <taxon>ecological metagenomes</taxon>
    </lineage>
</organism>
<evidence type="ECO:0000256" key="3">
    <source>
        <dbReference type="ARBA" id="ARBA00022692"/>
    </source>
</evidence>
<evidence type="ECO:0000256" key="4">
    <source>
        <dbReference type="ARBA" id="ARBA00022989"/>
    </source>
</evidence>
<keyword evidence="2" id="KW-1003">Cell membrane</keyword>
<feature type="non-terminal residue" evidence="8">
    <location>
        <position position="1"/>
    </location>
</feature>
<evidence type="ECO:0000256" key="5">
    <source>
        <dbReference type="ARBA" id="ARBA00023136"/>
    </source>
</evidence>
<dbReference type="InterPro" id="IPR027417">
    <property type="entry name" value="P-loop_NTPase"/>
</dbReference>
<sequence>AFEMGAMLTKLHSCAIPRAPQWIKARCKIFGALMSETIVRGYLQPRMKRALIVWPIGTAVCAVVLSALGLALRSSRFKKLDEHTPPDHFKTQRLVEFLDWFSLALIPISLIVGIVLHNRTALLASAVPVIGLAWLRPWRKRRKLKHIRGAQIAPADDVEAIIRKKYKKQLGGLEIGGVPIPRDFEVLNFLCAGAPGTGKSTAIAPIIATMRGRGDRVFCADPRGDYLRRFWRDGDIVLNPLDQRAIAWSPLAEIHSESDAAMIARSMVPDAEGHDAAWHRYGQLLLEGVLIHALKERLANADVARLMLVAPISELRERLAATVAAGLLPEKDSTMFHDIRGTSSPYV</sequence>
<evidence type="ECO:0000313" key="8">
    <source>
        <dbReference type="EMBL" id="EQD32453.1"/>
    </source>
</evidence>
<keyword evidence="3 6" id="KW-0812">Transmembrane</keyword>
<dbReference type="InterPro" id="IPR019476">
    <property type="entry name" value="T4SS_TraD_DNA-bd"/>
</dbReference>
<feature type="non-terminal residue" evidence="8">
    <location>
        <position position="347"/>
    </location>
</feature>
<dbReference type="SUPFAM" id="SSF52540">
    <property type="entry name" value="P-loop containing nucleoside triphosphate hydrolases"/>
    <property type="match status" value="1"/>
</dbReference>
<accession>T0YHA7</accession>
<keyword evidence="5 6" id="KW-0472">Membrane</keyword>
<dbReference type="PANTHER" id="PTHR37937:SF1">
    <property type="entry name" value="CONJUGATIVE TRANSFER: DNA TRANSPORT"/>
    <property type="match status" value="1"/>
</dbReference>
<dbReference type="AlphaFoldDB" id="T0YHA7"/>
<gene>
    <name evidence="8" type="ORF">B1A_19500</name>
</gene>
<evidence type="ECO:0000259" key="7">
    <source>
        <dbReference type="Pfam" id="PF10412"/>
    </source>
</evidence>
<reference evidence="8" key="1">
    <citation type="submission" date="2013-08" db="EMBL/GenBank/DDBJ databases">
        <authorList>
            <person name="Mendez C."/>
            <person name="Richter M."/>
            <person name="Ferrer M."/>
            <person name="Sanchez J."/>
        </authorList>
    </citation>
    <scope>NUCLEOTIDE SEQUENCE</scope>
</reference>
<keyword evidence="4 6" id="KW-1133">Transmembrane helix</keyword>
<dbReference type="Pfam" id="PF10412">
    <property type="entry name" value="TrwB_AAD_bind"/>
    <property type="match status" value="1"/>
</dbReference>
<dbReference type="Gene3D" id="3.40.50.300">
    <property type="entry name" value="P-loop containing nucleotide triphosphate hydrolases"/>
    <property type="match status" value="1"/>
</dbReference>
<evidence type="ECO:0000256" key="2">
    <source>
        <dbReference type="ARBA" id="ARBA00022475"/>
    </source>
</evidence>
<feature type="transmembrane region" description="Helical" evidence="6">
    <location>
        <begin position="94"/>
        <end position="115"/>
    </location>
</feature>
<comment type="subcellular location">
    <subcellularLocation>
        <location evidence="1">Cell membrane</location>
        <topology evidence="1">Multi-pass membrane protein</topology>
    </subcellularLocation>
</comment>
<feature type="transmembrane region" description="Helical" evidence="6">
    <location>
        <begin position="121"/>
        <end position="138"/>
    </location>
</feature>
<dbReference type="EMBL" id="AUZX01014386">
    <property type="protein sequence ID" value="EQD32453.1"/>
    <property type="molecule type" value="Genomic_DNA"/>
</dbReference>
<feature type="domain" description="Type IV secretion system coupling protein TraD DNA-binding" evidence="7">
    <location>
        <begin position="173"/>
        <end position="342"/>
    </location>
</feature>
<proteinExistence type="predicted"/>
<feature type="transmembrane region" description="Helical" evidence="6">
    <location>
        <begin position="52"/>
        <end position="73"/>
    </location>
</feature>
<protein>
    <submittedName>
        <fullName evidence="8">Type IV secretory pathway VirD4 component-like protein</fullName>
    </submittedName>
</protein>
<dbReference type="GO" id="GO:0005886">
    <property type="term" value="C:plasma membrane"/>
    <property type="evidence" value="ECO:0007669"/>
    <property type="project" value="UniProtKB-SubCell"/>
</dbReference>
<evidence type="ECO:0000256" key="1">
    <source>
        <dbReference type="ARBA" id="ARBA00004651"/>
    </source>
</evidence>